<dbReference type="SUPFAM" id="SSF49785">
    <property type="entry name" value="Galactose-binding domain-like"/>
    <property type="match status" value="1"/>
</dbReference>
<evidence type="ECO:0000259" key="9">
    <source>
        <dbReference type="Pfam" id="PF21467"/>
    </source>
</evidence>
<sequence length="832" mass="93831">MLSVRQSIRSGATETGQASIAATSRRASSSRITSSGGIEESFHSREQNVKPPVDVFEGGSESLRSFTIDYDNDTFLKDRKPFHYMAGALHYYRVPRIYWKDRMERMQAMGLNALQTYISWNMHEPQTEQYRFEGENDFESFLWLAHEHGFVVILRPGPYIDAERDMGGLPYWLLSVNASMALRTSDPQYLYYVDRWFDVLMPKIKPLLYSNGGPVVMVQVENEYGSYYACDDSYMNHLHVKLKTHLGNDVVYFTTDGASPYYLKCGKQPGIYATVDFGALPMNDTMERLEEVFSSKIKYEPRGPLVNSEFYPGWIDHWGEPHATVPAQLVARTMYEMLAIRACFTVYVICGGTSFGFYNGANYDEEKKAFEPSPTSYDFDAPITEGGDFTMKYFLLRSVIQQYIDFNLPAVPPPMPKFPYGAVSMKLIGSIYDVLDDLCKDGSNKSLYPQSFEQLGQDYGFVLYRTKVPAFDSFPILLDLTHVRDRAYILVDQFPVGILSRMDGSYAIQLPKLKQGQQLDILVENQGRICYGPLINDVKGLIWNVTMNNRTLTNWEMFSLPFNATPSWFTSAYDSRVKSSADTASQSFAATHSPASSRDDEAVSDGLEDETASQSQSSSPLEGERLDANVRALEMLARLLRTREHERSLERLKRRGETLVRPPPSLLQSGAPARAVFTQAIRYYYAGLPLPATGHPVPSFYTGAFIVPGHIKSPQDSYLRLNGWYKGVAFVNGFNVGRYWPVMGPQVTLYVPAHALKSHPQVNVLVLFELEWSPCTAADDAADEDDDGTTAEFGDGVESGNRDLTACKVEFVTKHVIDGPVFRAWDGGWYRP</sequence>
<feature type="compositionally biased region" description="Polar residues" evidence="6">
    <location>
        <begin position="1"/>
        <end position="17"/>
    </location>
</feature>
<organism evidence="10 11">
    <name type="scientific">Priapulus caudatus</name>
    <name type="common">Priapulid worm</name>
    <dbReference type="NCBI Taxonomy" id="37621"/>
    <lineage>
        <taxon>Eukaryota</taxon>
        <taxon>Metazoa</taxon>
        <taxon>Ecdysozoa</taxon>
        <taxon>Scalidophora</taxon>
        <taxon>Priapulida</taxon>
        <taxon>Priapulimorpha</taxon>
        <taxon>Priapulimorphida</taxon>
        <taxon>Priapulidae</taxon>
        <taxon>Priapulus</taxon>
    </lineage>
</organism>
<proteinExistence type="inferred from homology"/>
<feature type="compositionally biased region" description="Polar residues" evidence="6">
    <location>
        <begin position="585"/>
        <end position="596"/>
    </location>
</feature>
<dbReference type="Gene3D" id="2.60.120.260">
    <property type="entry name" value="Galactose-binding domain-like"/>
    <property type="match status" value="3"/>
</dbReference>
<dbReference type="InterPro" id="IPR001944">
    <property type="entry name" value="Glycoside_Hdrlase_35"/>
</dbReference>
<feature type="compositionally biased region" description="Low complexity" evidence="6">
    <location>
        <begin position="18"/>
        <end position="39"/>
    </location>
</feature>
<dbReference type="InterPro" id="IPR008979">
    <property type="entry name" value="Galactose-bd-like_sf"/>
</dbReference>
<evidence type="ECO:0000256" key="1">
    <source>
        <dbReference type="ARBA" id="ARBA00009809"/>
    </source>
</evidence>
<keyword evidence="2 4" id="KW-0378">Hydrolase</keyword>
<evidence type="ECO:0000259" key="8">
    <source>
        <dbReference type="Pfam" id="PF21317"/>
    </source>
</evidence>
<keyword evidence="10" id="KW-1185">Reference proteome</keyword>
<dbReference type="Pfam" id="PF21317">
    <property type="entry name" value="BetaGal_ABD_1"/>
    <property type="match status" value="1"/>
</dbReference>
<dbReference type="GeneID" id="106805139"/>
<feature type="region of interest" description="Disordered" evidence="6">
    <location>
        <begin position="778"/>
        <end position="797"/>
    </location>
</feature>
<feature type="compositionally biased region" description="Acidic residues" evidence="6">
    <location>
        <begin position="602"/>
        <end position="611"/>
    </location>
</feature>
<evidence type="ECO:0000256" key="3">
    <source>
        <dbReference type="ARBA" id="ARBA00023295"/>
    </source>
</evidence>
<dbReference type="PRINTS" id="PR00742">
    <property type="entry name" value="GLHYDRLASE35"/>
</dbReference>
<dbReference type="PROSITE" id="PS01182">
    <property type="entry name" value="GLYCOSYL_HYDROL_F35"/>
    <property type="match status" value="1"/>
</dbReference>
<feature type="domain" description="Glycoside hydrolase 35 catalytic" evidence="7">
    <location>
        <begin position="75"/>
        <end position="402"/>
    </location>
</feature>
<dbReference type="PANTHER" id="PTHR23421">
    <property type="entry name" value="BETA-GALACTOSIDASE RELATED"/>
    <property type="match status" value="1"/>
</dbReference>
<evidence type="ECO:0000256" key="2">
    <source>
        <dbReference type="ARBA" id="ARBA00022801"/>
    </source>
</evidence>
<dbReference type="InterPro" id="IPR048912">
    <property type="entry name" value="BetaGal1-like_ABD1"/>
</dbReference>
<feature type="domain" description="Beta-galactosidase 1-like first all-beta" evidence="8">
    <location>
        <begin position="449"/>
        <end position="560"/>
    </location>
</feature>
<dbReference type="InterPro" id="IPR019801">
    <property type="entry name" value="Glyco_hydro_35_CS"/>
</dbReference>
<keyword evidence="3 4" id="KW-0326">Glycosidase</keyword>
<gene>
    <name evidence="11" type="primary">LOC106805139</name>
</gene>
<dbReference type="Pfam" id="PF01301">
    <property type="entry name" value="Glyco_hydro_35"/>
    <property type="match status" value="1"/>
</dbReference>
<dbReference type="InterPro" id="IPR031330">
    <property type="entry name" value="Gly_Hdrlase_35_cat"/>
</dbReference>
<evidence type="ECO:0000259" key="7">
    <source>
        <dbReference type="Pfam" id="PF01301"/>
    </source>
</evidence>
<evidence type="ECO:0000256" key="6">
    <source>
        <dbReference type="SAM" id="MobiDB-lite"/>
    </source>
</evidence>
<feature type="region of interest" description="Disordered" evidence="6">
    <location>
        <begin position="1"/>
        <end position="54"/>
    </location>
</feature>
<accession>A0ABM1DQ88</accession>
<comment type="catalytic activity">
    <reaction evidence="4">
        <text>Hydrolysis of terminal non-reducing beta-D-galactose residues in beta-D-galactosides.</text>
        <dbReference type="EC" id="3.2.1.23"/>
    </reaction>
</comment>
<dbReference type="InterPro" id="IPR048913">
    <property type="entry name" value="BetaGal_gal-bd"/>
</dbReference>
<protein>
    <recommendedName>
        <fullName evidence="4">Beta-galactosidase</fullName>
        <ecNumber evidence="4">3.2.1.23</ecNumber>
    </recommendedName>
</protein>
<dbReference type="Proteomes" id="UP000695022">
    <property type="component" value="Unplaced"/>
</dbReference>
<evidence type="ECO:0000313" key="10">
    <source>
        <dbReference type="Proteomes" id="UP000695022"/>
    </source>
</evidence>
<dbReference type="InterPro" id="IPR017853">
    <property type="entry name" value="GH"/>
</dbReference>
<feature type="region of interest" description="Disordered" evidence="6">
    <location>
        <begin position="585"/>
        <end position="624"/>
    </location>
</feature>
<feature type="domain" description="Beta-galactosidase galactose-binding" evidence="9">
    <location>
        <begin position="698"/>
        <end position="758"/>
    </location>
</feature>
<feature type="compositionally biased region" description="Acidic residues" evidence="6">
    <location>
        <begin position="780"/>
        <end position="789"/>
    </location>
</feature>
<dbReference type="SUPFAM" id="SSF51445">
    <property type="entry name" value="(Trans)glycosidases"/>
    <property type="match status" value="1"/>
</dbReference>
<dbReference type="Pfam" id="PF21467">
    <property type="entry name" value="BetaGal_gal-bd"/>
    <property type="match status" value="1"/>
</dbReference>
<evidence type="ECO:0000256" key="5">
    <source>
        <dbReference type="RuleBase" id="RU003679"/>
    </source>
</evidence>
<dbReference type="EC" id="3.2.1.23" evidence="4"/>
<reference evidence="11" key="1">
    <citation type="submission" date="2025-08" db="UniProtKB">
        <authorList>
            <consortium name="RefSeq"/>
        </authorList>
    </citation>
    <scope>IDENTIFICATION</scope>
</reference>
<dbReference type="RefSeq" id="XP_014662109.1">
    <property type="nucleotide sequence ID" value="XM_014806623.1"/>
</dbReference>
<evidence type="ECO:0000313" key="11">
    <source>
        <dbReference type="RefSeq" id="XP_014662109.1"/>
    </source>
</evidence>
<dbReference type="Gene3D" id="3.20.20.80">
    <property type="entry name" value="Glycosidases"/>
    <property type="match status" value="1"/>
</dbReference>
<name>A0ABM1DQ88_PRICU</name>
<evidence type="ECO:0000256" key="4">
    <source>
        <dbReference type="RuleBase" id="RU000675"/>
    </source>
</evidence>
<comment type="similarity">
    <text evidence="1 5">Belongs to the glycosyl hydrolase 35 family.</text>
</comment>